<reference evidence="10" key="1">
    <citation type="submission" date="2022-06" db="EMBL/GenBank/DDBJ databases">
        <title>Complete genome sequences of two strains of the flax pathogen Septoria linicola.</title>
        <authorList>
            <person name="Lapalu N."/>
            <person name="Simon A."/>
            <person name="Demenou B."/>
            <person name="Paumier D."/>
            <person name="Guillot M.-P."/>
            <person name="Gout L."/>
            <person name="Valade R."/>
        </authorList>
    </citation>
    <scope>NUCLEOTIDE SEQUENCE</scope>
    <source>
        <strain evidence="10">SE15195</strain>
    </source>
</reference>
<keyword evidence="11" id="KW-1185">Reference proteome</keyword>
<dbReference type="CDD" id="cd16630">
    <property type="entry name" value="RING-HC_RBR_RNF216"/>
    <property type="match status" value="1"/>
</dbReference>
<feature type="domain" description="RING-type" evidence="9">
    <location>
        <begin position="300"/>
        <end position="594"/>
    </location>
</feature>
<sequence>MDLVPLPRSGRLWKSKADFFRPFRTAAANEAVTKDPSNASESSISLLYDPSLLPEKHLKDEHEEPDLRELNVALSALVDIFPDVQPDVFREMLMSISKESRLQIVTEHILTKKAKWVKGRYRTPSQVVRPKLRKARGGSRAFTNDRSAEQVHLTDEEQFRGEAYRTAVKQVFYQEFRNLSKSTIRGVLAEQNFSYTLSRPVLQQVASRSWRFSFTSLWTKRSVENTAEARNHPFIVWQTQGYAGAPEVPAVRRTGNGELDHELHELFVVPFVTQQRKEHYRLDFEIASALNEAEAEHAEALFECECCYSSVPFESLATCDNACHILCLDCIKRTVNEALYGQGWSRTADLELATVRCFAAGDCSGSISPDLLRRALTRESGSDDAWNEFQARITSEALLQCRLPLQRCPFCGYAELQEYSKPRLRRPLAAWNHIAVHTNPALQTVFISFVLALMIFTVPIMLCVLVCWVIIKIVPPASRTLDNSILRIQKSRQTLKFSCRHPDCSKTSCTRCAAPWTDPHHCFDSEKTSLRTAIETSATAAVKRTCPKCMLSFVKSSGCNKLVCNCGYTMCYICRSEISLREGYSHFCQHFRPNAGRCPECERCDLYGDEDEEAAIRKAAEAAEKIWKEQEGGKVHGDASSKVATQLMIDALVGERKKEWWEAWMDAVLDVLIA</sequence>
<keyword evidence="7" id="KW-0862">Zinc</keyword>
<dbReference type="InterPro" id="IPR058758">
    <property type="entry name" value="UBA_RNF216"/>
</dbReference>
<name>A0A9Q9AWG8_9PEZI</name>
<dbReference type="EMBL" id="CP099423">
    <property type="protein sequence ID" value="USW54443.1"/>
    <property type="molecule type" value="Genomic_DNA"/>
</dbReference>
<feature type="transmembrane region" description="Helical" evidence="8">
    <location>
        <begin position="445"/>
        <end position="471"/>
    </location>
</feature>
<keyword evidence="6" id="KW-0833">Ubl conjugation pathway</keyword>
<comment type="pathway">
    <text evidence="1">Protein modification; protein ubiquitination.</text>
</comment>
<dbReference type="SUPFAM" id="SSF57850">
    <property type="entry name" value="RING/U-box"/>
    <property type="match status" value="1"/>
</dbReference>
<organism evidence="10 11">
    <name type="scientific">Septoria linicola</name>
    <dbReference type="NCBI Taxonomy" id="215465"/>
    <lineage>
        <taxon>Eukaryota</taxon>
        <taxon>Fungi</taxon>
        <taxon>Dikarya</taxon>
        <taxon>Ascomycota</taxon>
        <taxon>Pezizomycotina</taxon>
        <taxon>Dothideomycetes</taxon>
        <taxon>Dothideomycetidae</taxon>
        <taxon>Mycosphaerellales</taxon>
        <taxon>Mycosphaerellaceae</taxon>
        <taxon>Septoria</taxon>
    </lineage>
</organism>
<dbReference type="PANTHER" id="PTHR22770:SF42">
    <property type="entry name" value="FINGER PROTEIN (ZIN), PUTATIVE (AFU_ORTHOLOGUE AFUA_4G03910)-RELATED"/>
    <property type="match status" value="1"/>
</dbReference>
<dbReference type="Proteomes" id="UP001056384">
    <property type="component" value="Chromosome 6"/>
</dbReference>
<evidence type="ECO:0000259" key="9">
    <source>
        <dbReference type="PROSITE" id="PS51873"/>
    </source>
</evidence>
<accession>A0A9Q9AWG8</accession>
<evidence type="ECO:0000256" key="4">
    <source>
        <dbReference type="ARBA" id="ARBA00022737"/>
    </source>
</evidence>
<dbReference type="Pfam" id="PF26200">
    <property type="entry name" value="Rcat_RNF216"/>
    <property type="match status" value="1"/>
</dbReference>
<evidence type="ECO:0000256" key="1">
    <source>
        <dbReference type="ARBA" id="ARBA00004906"/>
    </source>
</evidence>
<dbReference type="InterPro" id="IPR047544">
    <property type="entry name" value="RING-HC_RBR_RNF216"/>
</dbReference>
<gene>
    <name evidence="10" type="ORF">Slin15195_G077620</name>
</gene>
<dbReference type="InterPro" id="IPR044066">
    <property type="entry name" value="TRIAD_supradom"/>
</dbReference>
<keyword evidence="8" id="KW-1133">Transmembrane helix</keyword>
<dbReference type="Pfam" id="PF26191">
    <property type="entry name" value="RING-HC_RBR_RNF216"/>
    <property type="match status" value="1"/>
</dbReference>
<keyword evidence="4" id="KW-0677">Repeat</keyword>
<dbReference type="Pfam" id="PF26112">
    <property type="entry name" value="UBA_RNF216"/>
    <property type="match status" value="1"/>
</dbReference>
<dbReference type="PROSITE" id="PS51873">
    <property type="entry name" value="TRIAD"/>
    <property type="match status" value="1"/>
</dbReference>
<proteinExistence type="predicted"/>
<dbReference type="AlphaFoldDB" id="A0A9Q9AWG8"/>
<keyword evidence="3" id="KW-0479">Metal-binding</keyword>
<evidence type="ECO:0000256" key="2">
    <source>
        <dbReference type="ARBA" id="ARBA00022679"/>
    </source>
</evidence>
<dbReference type="GO" id="GO:0008270">
    <property type="term" value="F:zinc ion binding"/>
    <property type="evidence" value="ECO:0007669"/>
    <property type="project" value="UniProtKB-KW"/>
</dbReference>
<evidence type="ECO:0000256" key="8">
    <source>
        <dbReference type="SAM" id="Phobius"/>
    </source>
</evidence>
<dbReference type="PANTHER" id="PTHR22770">
    <property type="entry name" value="UBIQUITIN CONJUGATING ENZYME 7 INTERACTING PROTEIN-RELATED"/>
    <property type="match status" value="1"/>
</dbReference>
<evidence type="ECO:0000256" key="5">
    <source>
        <dbReference type="ARBA" id="ARBA00022771"/>
    </source>
</evidence>
<dbReference type="CDD" id="cd20353">
    <property type="entry name" value="Rcat_RBR_RNF216"/>
    <property type="match status" value="1"/>
</dbReference>
<dbReference type="Gene3D" id="1.20.120.1750">
    <property type="match status" value="1"/>
</dbReference>
<evidence type="ECO:0000256" key="3">
    <source>
        <dbReference type="ARBA" id="ARBA00022723"/>
    </source>
</evidence>
<keyword evidence="2" id="KW-0808">Transferase</keyword>
<keyword evidence="8" id="KW-0472">Membrane</keyword>
<keyword evidence="5" id="KW-0863">Zinc-finger</keyword>
<evidence type="ECO:0000313" key="10">
    <source>
        <dbReference type="EMBL" id="USW54443.1"/>
    </source>
</evidence>
<protein>
    <submittedName>
        <fullName evidence="10">TRIAD supradomain-containing protein</fullName>
    </submittedName>
</protein>
<keyword evidence="8" id="KW-0812">Transmembrane</keyword>
<dbReference type="GO" id="GO:0016740">
    <property type="term" value="F:transferase activity"/>
    <property type="evidence" value="ECO:0007669"/>
    <property type="project" value="UniProtKB-KW"/>
</dbReference>
<evidence type="ECO:0000256" key="6">
    <source>
        <dbReference type="ARBA" id="ARBA00022786"/>
    </source>
</evidence>
<dbReference type="InterPro" id="IPR047546">
    <property type="entry name" value="Rcat_RBR_RNF216"/>
</dbReference>
<evidence type="ECO:0000313" key="11">
    <source>
        <dbReference type="Proteomes" id="UP001056384"/>
    </source>
</evidence>
<evidence type="ECO:0000256" key="7">
    <source>
        <dbReference type="ARBA" id="ARBA00022833"/>
    </source>
</evidence>
<dbReference type="InterPro" id="IPR051628">
    <property type="entry name" value="LUBAC_E3_Ligases"/>
</dbReference>